<comment type="caution">
    <text evidence="1">The sequence shown here is derived from an EMBL/GenBank/DDBJ whole genome shotgun (WGS) entry which is preliminary data.</text>
</comment>
<gene>
    <name evidence="1" type="ORF">K3G42_022977</name>
</gene>
<protein>
    <submittedName>
        <fullName evidence="1">Uncharacterized protein</fullName>
    </submittedName>
</protein>
<dbReference type="EMBL" id="CM037616">
    <property type="protein sequence ID" value="KAH7992437.1"/>
    <property type="molecule type" value="Genomic_DNA"/>
</dbReference>
<evidence type="ECO:0000313" key="1">
    <source>
        <dbReference type="EMBL" id="KAH7992437.1"/>
    </source>
</evidence>
<keyword evidence="2" id="KW-1185">Reference proteome</keyword>
<dbReference type="Proteomes" id="UP000827872">
    <property type="component" value="Linkage Group LG03"/>
</dbReference>
<organism evidence="1 2">
    <name type="scientific">Sphaerodactylus townsendi</name>
    <dbReference type="NCBI Taxonomy" id="933632"/>
    <lineage>
        <taxon>Eukaryota</taxon>
        <taxon>Metazoa</taxon>
        <taxon>Chordata</taxon>
        <taxon>Craniata</taxon>
        <taxon>Vertebrata</taxon>
        <taxon>Euteleostomi</taxon>
        <taxon>Lepidosauria</taxon>
        <taxon>Squamata</taxon>
        <taxon>Bifurcata</taxon>
        <taxon>Gekkota</taxon>
        <taxon>Sphaerodactylidae</taxon>
        <taxon>Sphaerodactylus</taxon>
    </lineage>
</organism>
<proteinExistence type="predicted"/>
<name>A0ACB8EIV6_9SAUR</name>
<sequence>MALGTLDWRGRTAGTYPVQPDGPAAAWPEPLVLRAGENSWTQLQGAQGQREEQRSRHGLRCSEVLRLQEENESKRRKRYTTPARGDRSDWFYSRGRPGIRKCFSLQKATRGCRGTKPSSRNVESFAQFRRQLVPSPGNINHAAFSYSAAAAAAILFGLASHVT</sequence>
<evidence type="ECO:0000313" key="2">
    <source>
        <dbReference type="Proteomes" id="UP000827872"/>
    </source>
</evidence>
<reference evidence="1" key="1">
    <citation type="submission" date="2021-08" db="EMBL/GenBank/DDBJ databases">
        <title>The first chromosome-level gecko genome reveals the dynamic sex chromosomes of Neotropical dwarf geckos (Sphaerodactylidae: Sphaerodactylus).</title>
        <authorList>
            <person name="Pinto B.J."/>
            <person name="Keating S.E."/>
            <person name="Gamble T."/>
        </authorList>
    </citation>
    <scope>NUCLEOTIDE SEQUENCE</scope>
    <source>
        <strain evidence="1">TG3544</strain>
    </source>
</reference>
<accession>A0ACB8EIV6</accession>